<proteinExistence type="predicted"/>
<evidence type="ECO:0000259" key="1">
    <source>
        <dbReference type="Pfam" id="PF01636"/>
    </source>
</evidence>
<dbReference type="EMBL" id="QOPI01000004">
    <property type="protein sequence ID" value="RCL45211.1"/>
    <property type="molecule type" value="Genomic_DNA"/>
</dbReference>
<accession>A0A368C6U9</accession>
<sequence>MKESEVIDLAAQCGYECERAIALKLEASGREYWRLSYKPNNLIFCYLEVSLGDHNQFCYLADCFKTHSINAPKVLMHNQKLGVTIQEDLGDDDLLEILNESNKNELINKSLELLVQVQEIKSLKIKKLSEIDLTDQSNLFNEIFCNNFLDINPDQCVNDLSFAAIENLIKQPYFNCHFDFERRNLIVSEDKTISVIDFQDLCIGPIGIDLAGILLDHYLPFDKVFVKDSLEFYKNRSSLALNNNELFECFRWGGIQRNMRILGTLSRLYLENDRAFRLNDLPMILDNLISIIPNDWTCKSYMIDTIKPKLKQKLAMI</sequence>
<dbReference type="GO" id="GO:0016740">
    <property type="term" value="F:transferase activity"/>
    <property type="evidence" value="ECO:0007669"/>
    <property type="project" value="UniProtKB-KW"/>
</dbReference>
<protein>
    <submittedName>
        <fullName evidence="2">Aminoglycoside phosphotransferase</fullName>
    </submittedName>
</protein>
<feature type="domain" description="Aminoglycoside phosphotransferase" evidence="1">
    <location>
        <begin position="65"/>
        <end position="233"/>
    </location>
</feature>
<dbReference type="Proteomes" id="UP000252915">
    <property type="component" value="Unassembled WGS sequence"/>
</dbReference>
<evidence type="ECO:0000313" key="2">
    <source>
        <dbReference type="EMBL" id="RCL45211.1"/>
    </source>
</evidence>
<name>A0A368C6U9_9GAMM</name>
<dbReference type="SUPFAM" id="SSF56112">
    <property type="entry name" value="Protein kinase-like (PK-like)"/>
    <property type="match status" value="1"/>
</dbReference>
<dbReference type="InterPro" id="IPR002575">
    <property type="entry name" value="Aminoglycoside_PTrfase"/>
</dbReference>
<dbReference type="Pfam" id="PF01636">
    <property type="entry name" value="APH"/>
    <property type="match status" value="1"/>
</dbReference>
<evidence type="ECO:0000313" key="3">
    <source>
        <dbReference type="Proteomes" id="UP000252915"/>
    </source>
</evidence>
<dbReference type="Gene3D" id="3.90.1200.10">
    <property type="match status" value="1"/>
</dbReference>
<gene>
    <name evidence="2" type="ORF">DBW92_01555</name>
</gene>
<comment type="caution">
    <text evidence="2">The sequence shown here is derived from an EMBL/GenBank/DDBJ whole genome shotgun (WGS) entry which is preliminary data.</text>
</comment>
<reference evidence="2 3" key="1">
    <citation type="journal article" date="2018" name="Microbiome">
        <title>Fine metagenomic profile of the Mediterranean stratified and mixed water columns revealed by assembly and recruitment.</title>
        <authorList>
            <person name="Haro-Moreno J.M."/>
            <person name="Lopez-Perez M."/>
            <person name="De La Torre J.R."/>
            <person name="Picazo A."/>
            <person name="Camacho A."/>
            <person name="Rodriguez-Valera F."/>
        </authorList>
    </citation>
    <scope>NUCLEOTIDE SEQUENCE [LARGE SCALE GENOMIC DNA]</scope>
    <source>
        <strain evidence="2">MED-G78</strain>
    </source>
</reference>
<organism evidence="2 3">
    <name type="scientific">SAR86 cluster bacterium</name>
    <dbReference type="NCBI Taxonomy" id="2030880"/>
    <lineage>
        <taxon>Bacteria</taxon>
        <taxon>Pseudomonadati</taxon>
        <taxon>Pseudomonadota</taxon>
        <taxon>Gammaproteobacteria</taxon>
        <taxon>SAR86 cluster</taxon>
    </lineage>
</organism>
<dbReference type="Gene3D" id="3.30.200.20">
    <property type="entry name" value="Phosphorylase Kinase, domain 1"/>
    <property type="match status" value="1"/>
</dbReference>
<dbReference type="InterPro" id="IPR011009">
    <property type="entry name" value="Kinase-like_dom_sf"/>
</dbReference>
<dbReference type="AlphaFoldDB" id="A0A368C6U9"/>
<keyword evidence="2" id="KW-0808">Transferase</keyword>